<evidence type="ECO:0000313" key="5">
    <source>
        <dbReference type="Proteomes" id="UP001152797"/>
    </source>
</evidence>
<keyword evidence="4" id="KW-0378">Hydrolase</keyword>
<dbReference type="Gene3D" id="3.40.390.10">
    <property type="entry name" value="Collagenase (Catalytic Domain)"/>
    <property type="match status" value="1"/>
</dbReference>
<dbReference type="Pfam" id="PF14521">
    <property type="entry name" value="Aspzincin_M35"/>
    <property type="match status" value="1"/>
</dbReference>
<feature type="domain" description="Lysine-specific metallo-endopeptidase" evidence="2">
    <location>
        <begin position="265"/>
        <end position="417"/>
    </location>
</feature>
<evidence type="ECO:0000259" key="2">
    <source>
        <dbReference type="SMART" id="SM01351"/>
    </source>
</evidence>
<feature type="chain" id="PRO_5043269795" evidence="1">
    <location>
        <begin position="19"/>
        <end position="486"/>
    </location>
</feature>
<accession>A0A9P1BUL0</accession>
<dbReference type="Proteomes" id="UP001152797">
    <property type="component" value="Unassembled WGS sequence"/>
</dbReference>
<dbReference type="EMBL" id="CAMXCT030000513">
    <property type="protein sequence ID" value="CAL4767076.1"/>
    <property type="molecule type" value="Genomic_DNA"/>
</dbReference>
<organism evidence="3">
    <name type="scientific">Cladocopium goreaui</name>
    <dbReference type="NCBI Taxonomy" id="2562237"/>
    <lineage>
        <taxon>Eukaryota</taxon>
        <taxon>Sar</taxon>
        <taxon>Alveolata</taxon>
        <taxon>Dinophyceae</taxon>
        <taxon>Suessiales</taxon>
        <taxon>Symbiodiniaceae</taxon>
        <taxon>Cladocopium</taxon>
    </lineage>
</organism>
<proteinExistence type="predicted"/>
<evidence type="ECO:0000256" key="1">
    <source>
        <dbReference type="SAM" id="SignalP"/>
    </source>
</evidence>
<dbReference type="AlphaFoldDB" id="A0A9P1BUL0"/>
<dbReference type="EMBL" id="CAMXCT020000513">
    <property type="protein sequence ID" value="CAL1133139.1"/>
    <property type="molecule type" value="Genomic_DNA"/>
</dbReference>
<reference evidence="4 5" key="2">
    <citation type="submission" date="2024-05" db="EMBL/GenBank/DDBJ databases">
        <authorList>
            <person name="Chen Y."/>
            <person name="Shah S."/>
            <person name="Dougan E. K."/>
            <person name="Thang M."/>
            <person name="Chan C."/>
        </authorList>
    </citation>
    <scope>NUCLEOTIDE SEQUENCE [LARGE SCALE GENOMIC DNA]</scope>
</reference>
<dbReference type="SMART" id="SM01351">
    <property type="entry name" value="Aspzincin_M35"/>
    <property type="match status" value="1"/>
</dbReference>
<gene>
    <name evidence="3" type="ORF">C1SCF055_LOCUS7698</name>
</gene>
<protein>
    <submittedName>
        <fullName evidence="4">Extracellular protease</fullName>
    </submittedName>
</protein>
<reference evidence="3" key="1">
    <citation type="submission" date="2022-10" db="EMBL/GenBank/DDBJ databases">
        <authorList>
            <person name="Chen Y."/>
            <person name="Dougan E. K."/>
            <person name="Chan C."/>
            <person name="Rhodes N."/>
            <person name="Thang M."/>
        </authorList>
    </citation>
    <scope>NUCLEOTIDE SEQUENCE</scope>
</reference>
<keyword evidence="1" id="KW-0732">Signal</keyword>
<dbReference type="EMBL" id="CAMXCT010000513">
    <property type="protein sequence ID" value="CAI3979764.1"/>
    <property type="molecule type" value="Genomic_DNA"/>
</dbReference>
<sequence>MAAMAIRCFLCTIMAAFALRSKAPEEALNLDDFAALCDEEIVNDTCRLLNEGDKHEAVEQFTTWEEIAEHLSAEPGFLEKFKERMGYAATDGKVWIECKPLCLTIVGFIKQVGVVPPKSDIACYTPMDETFCDLDVRPSMLKTLGPKSDADLPDFGDDRGEHSAVKVELATDPGMPMDSDTPLAAGVTYNFWEALERLANLFRIYPDPGPLRENAEFEDGGSSLMQRSVQSRMRGMTPDQARLNVQKEEMAKAYMGLVIRAFSAKETQDHMKKWFGRDSFYNPMARKEVLRVMNSVDHMISNVHYVYPGAMCTERTFAYVYPKGGACEENQLEKYACRTLYSDRNRFIFYLCPFYFTRPLEMVETLVHEGSHHATAYTDDVEFQGSKAYGRRTCKELARKEPLQALKNADNFCYYIQDAAEAVQDHPGEQVSAKCPTMAKFKHNPTTTGIAIALKERNVPRPLRWTLGVPFLRQSTVARQDLAGIK</sequence>
<keyword evidence="5" id="KW-1185">Reference proteome</keyword>
<dbReference type="InterPro" id="IPR029463">
    <property type="entry name" value="Lys_MEP"/>
</dbReference>
<evidence type="ECO:0000313" key="3">
    <source>
        <dbReference type="EMBL" id="CAI3979764.1"/>
    </source>
</evidence>
<comment type="caution">
    <text evidence="3">The sequence shown here is derived from an EMBL/GenBank/DDBJ whole genome shotgun (WGS) entry which is preliminary data.</text>
</comment>
<evidence type="ECO:0000313" key="4">
    <source>
        <dbReference type="EMBL" id="CAL4767076.1"/>
    </source>
</evidence>
<name>A0A9P1BUL0_9DINO</name>
<dbReference type="GO" id="GO:0006508">
    <property type="term" value="P:proteolysis"/>
    <property type="evidence" value="ECO:0007669"/>
    <property type="project" value="UniProtKB-KW"/>
</dbReference>
<dbReference type="GO" id="GO:0004222">
    <property type="term" value="F:metalloendopeptidase activity"/>
    <property type="evidence" value="ECO:0007669"/>
    <property type="project" value="InterPro"/>
</dbReference>
<dbReference type="InterPro" id="IPR024079">
    <property type="entry name" value="MetalloPept_cat_dom_sf"/>
</dbReference>
<dbReference type="SUPFAM" id="SSF55486">
    <property type="entry name" value="Metalloproteases ('zincins'), catalytic domain"/>
    <property type="match status" value="1"/>
</dbReference>
<keyword evidence="4" id="KW-0645">Protease</keyword>
<dbReference type="OrthoDB" id="423918at2759"/>
<feature type="signal peptide" evidence="1">
    <location>
        <begin position="1"/>
        <end position="18"/>
    </location>
</feature>